<evidence type="ECO:0000313" key="2">
    <source>
        <dbReference type="Proteomes" id="UP000807115"/>
    </source>
</evidence>
<gene>
    <name evidence="1" type="ORF">BDA96_10G048000</name>
</gene>
<proteinExistence type="predicted"/>
<sequence length="293" mass="31795">QTAIFQKKEEDQNVMAIHSSCTSAKRSEFMYLSPPLGNRVTIYEIKAGALPLNQEGNKVLCITAACSVANSTVTIILPLFSSRPEDALEGSLYEPSGRELKSSSLASLLGRNNPANRVASSVVTLTVSSMTEVSRTSGINPGPTPWILCLPGAPPEEYQCLSMRRYNFRDCDSYSKFFILLSHCSRLPKDYFDLTTMILTPVFCIFRYFPTPKTVPPVPEPATNMSTLPAVSFQISGPITSTFGSCSRSCSTLSNMPAKPRAGSAHTYNSAPMNLSKISLSSKYLAGITAMSL</sequence>
<feature type="non-terminal residue" evidence="1">
    <location>
        <position position="1"/>
    </location>
</feature>
<protein>
    <submittedName>
        <fullName evidence="1">Uncharacterized protein</fullName>
    </submittedName>
</protein>
<comment type="caution">
    <text evidence="1">The sequence shown here is derived from an EMBL/GenBank/DDBJ whole genome shotgun (WGS) entry which is preliminary data.</text>
</comment>
<dbReference type="AlphaFoldDB" id="A0A921Q2Z3"/>
<dbReference type="Proteomes" id="UP000807115">
    <property type="component" value="Chromosome 10"/>
</dbReference>
<dbReference type="EMBL" id="CM027689">
    <property type="protein sequence ID" value="KAG0512826.1"/>
    <property type="molecule type" value="Genomic_DNA"/>
</dbReference>
<reference evidence="1" key="1">
    <citation type="journal article" date="2019" name="BMC Genomics">
        <title>A new reference genome for Sorghum bicolor reveals high levels of sequence similarity between sweet and grain genotypes: implications for the genetics of sugar metabolism.</title>
        <authorList>
            <person name="Cooper E.A."/>
            <person name="Brenton Z.W."/>
            <person name="Flinn B.S."/>
            <person name="Jenkins J."/>
            <person name="Shu S."/>
            <person name="Flowers D."/>
            <person name="Luo F."/>
            <person name="Wang Y."/>
            <person name="Xia P."/>
            <person name="Barry K."/>
            <person name="Daum C."/>
            <person name="Lipzen A."/>
            <person name="Yoshinaga Y."/>
            <person name="Schmutz J."/>
            <person name="Saski C."/>
            <person name="Vermerris W."/>
            <person name="Kresovich S."/>
        </authorList>
    </citation>
    <scope>NUCLEOTIDE SEQUENCE</scope>
</reference>
<name>A0A921Q2Z3_SORBI</name>
<organism evidence="1 2">
    <name type="scientific">Sorghum bicolor</name>
    <name type="common">Sorghum</name>
    <name type="synonym">Sorghum vulgare</name>
    <dbReference type="NCBI Taxonomy" id="4558"/>
    <lineage>
        <taxon>Eukaryota</taxon>
        <taxon>Viridiplantae</taxon>
        <taxon>Streptophyta</taxon>
        <taxon>Embryophyta</taxon>
        <taxon>Tracheophyta</taxon>
        <taxon>Spermatophyta</taxon>
        <taxon>Magnoliopsida</taxon>
        <taxon>Liliopsida</taxon>
        <taxon>Poales</taxon>
        <taxon>Poaceae</taxon>
        <taxon>PACMAD clade</taxon>
        <taxon>Panicoideae</taxon>
        <taxon>Andropogonodae</taxon>
        <taxon>Andropogoneae</taxon>
        <taxon>Sorghinae</taxon>
        <taxon>Sorghum</taxon>
    </lineage>
</organism>
<accession>A0A921Q2Z3</accession>
<reference evidence="1" key="2">
    <citation type="submission" date="2020-10" db="EMBL/GenBank/DDBJ databases">
        <authorList>
            <person name="Cooper E.A."/>
            <person name="Brenton Z.W."/>
            <person name="Flinn B.S."/>
            <person name="Jenkins J."/>
            <person name="Shu S."/>
            <person name="Flowers D."/>
            <person name="Luo F."/>
            <person name="Wang Y."/>
            <person name="Xia P."/>
            <person name="Barry K."/>
            <person name="Daum C."/>
            <person name="Lipzen A."/>
            <person name="Yoshinaga Y."/>
            <person name="Schmutz J."/>
            <person name="Saski C."/>
            <person name="Vermerris W."/>
            <person name="Kresovich S."/>
        </authorList>
    </citation>
    <scope>NUCLEOTIDE SEQUENCE</scope>
</reference>
<evidence type="ECO:0000313" key="1">
    <source>
        <dbReference type="EMBL" id="KAG0512826.1"/>
    </source>
</evidence>